<keyword evidence="2" id="KW-1185">Reference proteome</keyword>
<proteinExistence type="predicted"/>
<dbReference type="Proteomes" id="UP000276133">
    <property type="component" value="Unassembled WGS sequence"/>
</dbReference>
<comment type="caution">
    <text evidence="1">The sequence shown here is derived from an EMBL/GenBank/DDBJ whole genome shotgun (WGS) entry which is preliminary data.</text>
</comment>
<organism evidence="1 2">
    <name type="scientific">Brachionus plicatilis</name>
    <name type="common">Marine rotifer</name>
    <name type="synonym">Brachionus muelleri</name>
    <dbReference type="NCBI Taxonomy" id="10195"/>
    <lineage>
        <taxon>Eukaryota</taxon>
        <taxon>Metazoa</taxon>
        <taxon>Spiralia</taxon>
        <taxon>Gnathifera</taxon>
        <taxon>Rotifera</taxon>
        <taxon>Eurotatoria</taxon>
        <taxon>Monogononta</taxon>
        <taxon>Pseudotrocha</taxon>
        <taxon>Ploima</taxon>
        <taxon>Brachionidae</taxon>
        <taxon>Brachionus</taxon>
    </lineage>
</organism>
<protein>
    <submittedName>
        <fullName evidence="1">Uncharacterized protein</fullName>
    </submittedName>
</protein>
<dbReference type="EMBL" id="REGN01002640">
    <property type="protein sequence ID" value="RNA26930.1"/>
    <property type="molecule type" value="Genomic_DNA"/>
</dbReference>
<reference evidence="1 2" key="1">
    <citation type="journal article" date="2018" name="Sci. Rep.">
        <title>Genomic signatures of local adaptation to the degree of environmental predictability in rotifers.</title>
        <authorList>
            <person name="Franch-Gras L."/>
            <person name="Hahn C."/>
            <person name="Garcia-Roger E.M."/>
            <person name="Carmona M.J."/>
            <person name="Serra M."/>
            <person name="Gomez A."/>
        </authorList>
    </citation>
    <scope>NUCLEOTIDE SEQUENCE [LARGE SCALE GENOMIC DNA]</scope>
    <source>
        <strain evidence="1">HYR1</strain>
    </source>
</reference>
<dbReference type="AlphaFoldDB" id="A0A3M7RU29"/>
<evidence type="ECO:0000313" key="1">
    <source>
        <dbReference type="EMBL" id="RNA26930.1"/>
    </source>
</evidence>
<evidence type="ECO:0000313" key="2">
    <source>
        <dbReference type="Proteomes" id="UP000276133"/>
    </source>
</evidence>
<sequence length="76" mass="8887">MVALEQKSSPCYKICIRGWEDKLKETLLEQTQYFFSTSQIMLFNLLSTFYQPLIYSLISPFSLYIGTTLEIASFEK</sequence>
<gene>
    <name evidence="1" type="ORF">BpHYR1_006694</name>
</gene>
<name>A0A3M7RU29_BRAPC</name>
<accession>A0A3M7RU29</accession>